<dbReference type="VEuPathDB" id="FungiDB:BO78DRAFT_303817"/>
<accession>A0A319F5U9</accession>
<dbReference type="EMBL" id="KZ826318">
    <property type="protein sequence ID" value="PYI11209.1"/>
    <property type="molecule type" value="Genomic_DNA"/>
</dbReference>
<dbReference type="AlphaFoldDB" id="A0A319F5U9"/>
<name>A0A319F5U9_ASPSB</name>
<evidence type="ECO:0000313" key="2">
    <source>
        <dbReference type="Proteomes" id="UP000248423"/>
    </source>
</evidence>
<evidence type="ECO:0000313" key="1">
    <source>
        <dbReference type="EMBL" id="PYI11209.1"/>
    </source>
</evidence>
<gene>
    <name evidence="1" type="ORF">BO78DRAFT_303817</name>
</gene>
<organism evidence="1 2">
    <name type="scientific">Aspergillus sclerotiicarbonarius (strain CBS 121057 / IBT 28362)</name>
    <dbReference type="NCBI Taxonomy" id="1448318"/>
    <lineage>
        <taxon>Eukaryota</taxon>
        <taxon>Fungi</taxon>
        <taxon>Dikarya</taxon>
        <taxon>Ascomycota</taxon>
        <taxon>Pezizomycotina</taxon>
        <taxon>Eurotiomycetes</taxon>
        <taxon>Eurotiomycetidae</taxon>
        <taxon>Eurotiales</taxon>
        <taxon>Aspergillaceae</taxon>
        <taxon>Aspergillus</taxon>
        <taxon>Aspergillus subgen. Circumdati</taxon>
    </lineage>
</organism>
<keyword evidence="2" id="KW-1185">Reference proteome</keyword>
<reference evidence="1 2" key="1">
    <citation type="submission" date="2018-02" db="EMBL/GenBank/DDBJ databases">
        <title>The genomes of Aspergillus section Nigri reveals drivers in fungal speciation.</title>
        <authorList>
            <consortium name="DOE Joint Genome Institute"/>
            <person name="Vesth T.C."/>
            <person name="Nybo J."/>
            <person name="Theobald S."/>
            <person name="Brandl J."/>
            <person name="Frisvad J.C."/>
            <person name="Nielsen K.F."/>
            <person name="Lyhne E.K."/>
            <person name="Kogle M.E."/>
            <person name="Kuo A."/>
            <person name="Riley R."/>
            <person name="Clum A."/>
            <person name="Nolan M."/>
            <person name="Lipzen A."/>
            <person name="Salamov A."/>
            <person name="Henrissat B."/>
            <person name="Wiebenga A."/>
            <person name="De vries R.P."/>
            <person name="Grigoriev I.V."/>
            <person name="Mortensen U.H."/>
            <person name="Andersen M.R."/>
            <person name="Baker S.E."/>
        </authorList>
    </citation>
    <scope>NUCLEOTIDE SEQUENCE [LARGE SCALE GENOMIC DNA]</scope>
    <source>
        <strain evidence="1 2">CBS 121057</strain>
    </source>
</reference>
<proteinExistence type="predicted"/>
<dbReference type="OrthoDB" id="4468425at2759"/>
<sequence length="163" mass="18800">MALIRLYQEYEKICESGKKHKRRPSLGVGRSDASRIIDEILQSHHRDWDMLDDRKRSALRASFHERKRYGKRWSLVVDGLGYGGILLCSQRMVNMIHNSSVTLKTLDAVIKDIRSYHPDVMHILDMVKPLADDLLGRGRISCDASGILRKIQEYQDADRKSHA</sequence>
<dbReference type="Proteomes" id="UP000248423">
    <property type="component" value="Unassembled WGS sequence"/>
</dbReference>
<protein>
    <submittedName>
        <fullName evidence="1">Uncharacterized protein</fullName>
    </submittedName>
</protein>